<keyword evidence="2" id="KW-1185">Reference proteome</keyword>
<reference evidence="2" key="1">
    <citation type="journal article" date="2019" name="Int. J. Syst. Evol. Microbiol.">
        <title>The Global Catalogue of Microorganisms (GCM) 10K type strain sequencing project: providing services to taxonomists for standard genome sequencing and annotation.</title>
        <authorList>
            <consortium name="The Broad Institute Genomics Platform"/>
            <consortium name="The Broad Institute Genome Sequencing Center for Infectious Disease"/>
            <person name="Wu L."/>
            <person name="Ma J."/>
        </authorList>
    </citation>
    <scope>NUCLEOTIDE SEQUENCE [LARGE SCALE GENOMIC DNA]</scope>
    <source>
        <strain evidence="2">CCUG 56756</strain>
    </source>
</reference>
<evidence type="ECO:0000313" key="2">
    <source>
        <dbReference type="Proteomes" id="UP001597109"/>
    </source>
</evidence>
<sequence length="130" mass="15300">MRRRIKKKKVNKYNVLREAKRQKQKQKGVRCICYEFLPIGKQDRRALDMDELIPDCSFGTHWLIEAYAWNDSSQVRIFPCTENGGTTNISPLQIVLSDGNNVKEVKKDFKLVVEAIRNDRFWAPNYSKTY</sequence>
<name>A0ABW3L9I9_9BACL</name>
<accession>A0ABW3L9I9</accession>
<comment type="caution">
    <text evidence="1">The sequence shown here is derived from an EMBL/GenBank/DDBJ whole genome shotgun (WGS) entry which is preliminary data.</text>
</comment>
<dbReference type="EMBL" id="JBHTKI010000008">
    <property type="protein sequence ID" value="MFD1030785.1"/>
    <property type="molecule type" value="Genomic_DNA"/>
</dbReference>
<gene>
    <name evidence="1" type="ORF">ACFQ1X_05010</name>
</gene>
<organism evidence="1 2">
    <name type="scientific">Metaplanococcus flavidus</name>
    <dbReference type="NCBI Taxonomy" id="569883"/>
    <lineage>
        <taxon>Bacteria</taxon>
        <taxon>Bacillati</taxon>
        <taxon>Bacillota</taxon>
        <taxon>Bacilli</taxon>
        <taxon>Bacillales</taxon>
        <taxon>Caryophanaceae</taxon>
        <taxon>Metaplanococcus</taxon>
    </lineage>
</organism>
<evidence type="ECO:0000313" key="1">
    <source>
        <dbReference type="EMBL" id="MFD1030785.1"/>
    </source>
</evidence>
<dbReference type="Proteomes" id="UP001597109">
    <property type="component" value="Unassembled WGS sequence"/>
</dbReference>
<dbReference type="RefSeq" id="WP_144836765.1">
    <property type="nucleotide sequence ID" value="NZ_JBHTKI010000008.1"/>
</dbReference>
<proteinExistence type="predicted"/>
<protein>
    <submittedName>
        <fullName evidence="1">Uncharacterized protein</fullName>
    </submittedName>
</protein>